<dbReference type="InterPro" id="IPR051468">
    <property type="entry name" value="Fungal_SecMetab_SDRs"/>
</dbReference>
<dbReference type="Gene3D" id="3.40.50.720">
    <property type="entry name" value="NAD(P)-binding Rossmann-like Domain"/>
    <property type="match status" value="2"/>
</dbReference>
<feature type="region of interest" description="Disordered" evidence="1">
    <location>
        <begin position="114"/>
        <end position="152"/>
    </location>
</feature>
<reference evidence="2" key="1">
    <citation type="submission" date="2021-11" db="EMBL/GenBank/DDBJ databases">
        <authorList>
            <consortium name="Genoscope - CEA"/>
            <person name="William W."/>
        </authorList>
    </citation>
    <scope>NUCLEOTIDE SEQUENCE</scope>
</reference>
<accession>A0A8J2SFE2</accession>
<evidence type="ECO:0000313" key="3">
    <source>
        <dbReference type="Proteomes" id="UP000789595"/>
    </source>
</evidence>
<dbReference type="GO" id="GO:0016491">
    <property type="term" value="F:oxidoreductase activity"/>
    <property type="evidence" value="ECO:0007669"/>
    <property type="project" value="TreeGrafter"/>
</dbReference>
<protein>
    <recommendedName>
        <fullName evidence="4">Oxidoreductase</fullName>
    </recommendedName>
</protein>
<dbReference type="InterPro" id="IPR036291">
    <property type="entry name" value="NAD(P)-bd_dom_sf"/>
</dbReference>
<dbReference type="EMBL" id="CAKKNE010000001">
    <property type="protein sequence ID" value="CAH0366571.1"/>
    <property type="molecule type" value="Genomic_DNA"/>
</dbReference>
<evidence type="ECO:0008006" key="4">
    <source>
        <dbReference type="Google" id="ProtNLM"/>
    </source>
</evidence>
<dbReference type="PANTHER" id="PTHR43544">
    <property type="entry name" value="SHORT-CHAIN DEHYDROGENASE/REDUCTASE"/>
    <property type="match status" value="1"/>
</dbReference>
<dbReference type="GO" id="GO:0005737">
    <property type="term" value="C:cytoplasm"/>
    <property type="evidence" value="ECO:0007669"/>
    <property type="project" value="TreeGrafter"/>
</dbReference>
<name>A0A8J2SFE2_9STRA</name>
<dbReference type="AlphaFoldDB" id="A0A8J2SFE2"/>
<evidence type="ECO:0000313" key="2">
    <source>
        <dbReference type="EMBL" id="CAH0366571.1"/>
    </source>
</evidence>
<feature type="compositionally biased region" description="Basic and acidic residues" evidence="1">
    <location>
        <begin position="131"/>
        <end position="152"/>
    </location>
</feature>
<dbReference type="Proteomes" id="UP000789595">
    <property type="component" value="Unassembled WGS sequence"/>
</dbReference>
<comment type="caution">
    <text evidence="2">The sequence shown here is derived from an EMBL/GenBank/DDBJ whole genome shotgun (WGS) entry which is preliminary data.</text>
</comment>
<dbReference type="PANTHER" id="PTHR43544:SF2">
    <property type="entry name" value="OXIDOREDUCTASE"/>
    <property type="match status" value="1"/>
</dbReference>
<gene>
    <name evidence="2" type="ORF">PECAL_1P30700</name>
</gene>
<sequence>MASLDTCEPSIDAARRNGTSATAEDMSAAGTALCDANDATVTPDTSAAQRTITPDTSDENDDNPLLDDVSDPDVDACLRVLDRITKDPAAFGTPQHRRLRGAVRAAHGALTAGDFGGMDGLVHGRRRQLRKEREARATRRRDLDQKHRDSTQLRKQRIDKLKALENDQGPLLLAPDGAAKEGTSSLNAETTDSFRHCYTCKKRFDGLHEFYSQLCPSCAALNWRMRSRTEDLSGRVALLTGARVKIGFETGLKLLRAGAYLIATTRFPHDLAARYGREADADEWRGRLEVHGLDLRDLRGVETFCAFIAERHEALDVLVNNACQTVRRPARYYSTLVEGERRMSLTDGSGGENGIAVVSRNDASKALAVVAPEDETVSFVQGKTDVNGQQLDLREHNSWTATLDEVATAEVVEAQAINCVAPFILCSKLQPLLAKAAQLRDRAFVVNVSAMEGKFYRYKTPNHPHTNMAKASLNMLVRTCGADLAKRLHIYMTAVDTGWINDENPAPKAYRTAQTGFQTPIDEVDAAARILHPVFDGIVCETPLSGVFLKDYGETEW</sequence>
<dbReference type="Pfam" id="PF00106">
    <property type="entry name" value="adh_short"/>
    <property type="match status" value="1"/>
</dbReference>
<organism evidence="2 3">
    <name type="scientific">Pelagomonas calceolata</name>
    <dbReference type="NCBI Taxonomy" id="35677"/>
    <lineage>
        <taxon>Eukaryota</taxon>
        <taxon>Sar</taxon>
        <taxon>Stramenopiles</taxon>
        <taxon>Ochrophyta</taxon>
        <taxon>Pelagophyceae</taxon>
        <taxon>Pelagomonadales</taxon>
        <taxon>Pelagomonadaceae</taxon>
        <taxon>Pelagomonas</taxon>
    </lineage>
</organism>
<feature type="compositionally biased region" description="Acidic residues" evidence="1">
    <location>
        <begin position="56"/>
        <end position="70"/>
    </location>
</feature>
<feature type="compositionally biased region" description="Polar residues" evidence="1">
    <location>
        <begin position="39"/>
        <end position="55"/>
    </location>
</feature>
<keyword evidence="3" id="KW-1185">Reference proteome</keyword>
<dbReference type="InterPro" id="IPR002347">
    <property type="entry name" value="SDR_fam"/>
</dbReference>
<dbReference type="SUPFAM" id="SSF51735">
    <property type="entry name" value="NAD(P)-binding Rossmann-fold domains"/>
    <property type="match status" value="1"/>
</dbReference>
<evidence type="ECO:0000256" key="1">
    <source>
        <dbReference type="SAM" id="MobiDB-lite"/>
    </source>
</evidence>
<feature type="region of interest" description="Disordered" evidence="1">
    <location>
        <begin position="1"/>
        <end position="70"/>
    </location>
</feature>
<proteinExistence type="predicted"/>
<dbReference type="OrthoDB" id="191139at2759"/>